<reference evidence="1 2" key="1">
    <citation type="journal article" date="2018" name="Sci. Rep.">
        <title>Genomic signatures of local adaptation to the degree of environmental predictability in rotifers.</title>
        <authorList>
            <person name="Franch-Gras L."/>
            <person name="Hahn C."/>
            <person name="Garcia-Roger E.M."/>
            <person name="Carmona M.J."/>
            <person name="Serra M."/>
            <person name="Gomez A."/>
        </authorList>
    </citation>
    <scope>NUCLEOTIDE SEQUENCE [LARGE SCALE GENOMIC DNA]</scope>
    <source>
        <strain evidence="1">HYR1</strain>
    </source>
</reference>
<proteinExistence type="predicted"/>
<name>A0A3M7QMM4_BRAPC</name>
<accession>A0A3M7QMM4</accession>
<dbReference type="Proteomes" id="UP000276133">
    <property type="component" value="Unassembled WGS sequence"/>
</dbReference>
<sequence length="84" mass="10131">KDDPRRLELISNSPSLKEFDNGKNILIKRFIGLRWYDGLIEKSRVTFFKLKKGDIKLKNFLKKKKSVVIFYIYFRNYAKQDDIK</sequence>
<dbReference type="AlphaFoldDB" id="A0A3M7QMM4"/>
<dbReference type="EMBL" id="REGN01005635">
    <property type="protein sequence ID" value="RNA12676.1"/>
    <property type="molecule type" value="Genomic_DNA"/>
</dbReference>
<gene>
    <name evidence="1" type="ORF">BpHYR1_001071</name>
</gene>
<protein>
    <submittedName>
        <fullName evidence="1">Uncharacterized protein</fullName>
    </submittedName>
</protein>
<feature type="non-terminal residue" evidence="1">
    <location>
        <position position="1"/>
    </location>
</feature>
<keyword evidence="2" id="KW-1185">Reference proteome</keyword>
<organism evidence="1 2">
    <name type="scientific">Brachionus plicatilis</name>
    <name type="common">Marine rotifer</name>
    <name type="synonym">Brachionus muelleri</name>
    <dbReference type="NCBI Taxonomy" id="10195"/>
    <lineage>
        <taxon>Eukaryota</taxon>
        <taxon>Metazoa</taxon>
        <taxon>Spiralia</taxon>
        <taxon>Gnathifera</taxon>
        <taxon>Rotifera</taxon>
        <taxon>Eurotatoria</taxon>
        <taxon>Monogononta</taxon>
        <taxon>Pseudotrocha</taxon>
        <taxon>Ploima</taxon>
        <taxon>Brachionidae</taxon>
        <taxon>Brachionus</taxon>
    </lineage>
</organism>
<evidence type="ECO:0000313" key="1">
    <source>
        <dbReference type="EMBL" id="RNA12676.1"/>
    </source>
</evidence>
<comment type="caution">
    <text evidence="1">The sequence shown here is derived from an EMBL/GenBank/DDBJ whole genome shotgun (WGS) entry which is preliminary data.</text>
</comment>
<evidence type="ECO:0000313" key="2">
    <source>
        <dbReference type="Proteomes" id="UP000276133"/>
    </source>
</evidence>